<accession>A0A7S1N4M1</accession>
<evidence type="ECO:0000313" key="1">
    <source>
        <dbReference type="EMBL" id="CAD8996987.1"/>
    </source>
</evidence>
<reference evidence="1" key="1">
    <citation type="submission" date="2021-01" db="EMBL/GenBank/DDBJ databases">
        <authorList>
            <person name="Corre E."/>
            <person name="Pelletier E."/>
            <person name="Niang G."/>
            <person name="Scheremetjew M."/>
            <person name="Finn R."/>
            <person name="Kale V."/>
            <person name="Holt S."/>
            <person name="Cochrane G."/>
            <person name="Meng A."/>
            <person name="Brown T."/>
            <person name="Cohen L."/>
        </authorList>
    </citation>
    <scope>NUCLEOTIDE SEQUENCE</scope>
    <source>
        <strain evidence="1">NIES-381</strain>
    </source>
</reference>
<organism evidence="1">
    <name type="scientific">Eutreptiella gymnastica</name>
    <dbReference type="NCBI Taxonomy" id="73025"/>
    <lineage>
        <taxon>Eukaryota</taxon>
        <taxon>Discoba</taxon>
        <taxon>Euglenozoa</taxon>
        <taxon>Euglenida</taxon>
        <taxon>Spirocuta</taxon>
        <taxon>Euglenophyceae</taxon>
        <taxon>Eutreptiales</taxon>
        <taxon>Eutreptiaceae</taxon>
        <taxon>Eutreptiella</taxon>
    </lineage>
</organism>
<protein>
    <submittedName>
        <fullName evidence="1">Uncharacterized protein</fullName>
    </submittedName>
</protein>
<dbReference type="EMBL" id="HBGA01020780">
    <property type="protein sequence ID" value="CAD8996987.1"/>
    <property type="molecule type" value="Transcribed_RNA"/>
</dbReference>
<name>A0A7S1N4M1_9EUGL</name>
<gene>
    <name evidence="1" type="ORF">EGYM00392_LOCUS8051</name>
</gene>
<proteinExistence type="predicted"/>
<dbReference type="AlphaFoldDB" id="A0A7S1N4M1"/>
<sequence>MPQVERQRQSSVQILLDLGPLLPAVIQRVPQCVYRVTYINLDIQLGDEGQRRRLVRMEEQLRGTVEVECLRQVQDLNVGFNRLQRWTLLVLDRRQRLTLRVMGQVQWAEVHLRERAVMQESLDSMGEKSTKESKVNHK</sequence>